<proteinExistence type="predicted"/>
<dbReference type="EMBL" id="VIFY01000107">
    <property type="protein sequence ID" value="TQB70478.1"/>
    <property type="molecule type" value="Genomic_DNA"/>
</dbReference>
<reference evidence="3 4" key="1">
    <citation type="submission" date="2019-06" db="EMBL/GenBank/DDBJ databases">
        <title>Wine fermentation using esterase from Monascus purpureus.</title>
        <authorList>
            <person name="Geng C."/>
            <person name="Zhang Y."/>
        </authorList>
    </citation>
    <scope>NUCLEOTIDE SEQUENCE [LARGE SCALE GENOMIC DNA]</scope>
    <source>
        <strain evidence="3">HQ1</strain>
    </source>
</reference>
<dbReference type="AlphaFoldDB" id="A0A507QPU2"/>
<name>A0A507QPU2_MONPU</name>
<feature type="region of interest" description="Disordered" evidence="2">
    <location>
        <begin position="180"/>
        <end position="215"/>
    </location>
</feature>
<evidence type="ECO:0000256" key="1">
    <source>
        <dbReference type="SAM" id="Coils"/>
    </source>
</evidence>
<keyword evidence="1" id="KW-0175">Coiled coil</keyword>
<evidence type="ECO:0000256" key="2">
    <source>
        <dbReference type="SAM" id="MobiDB-lite"/>
    </source>
</evidence>
<keyword evidence="4" id="KW-1185">Reference proteome</keyword>
<evidence type="ECO:0000313" key="4">
    <source>
        <dbReference type="Proteomes" id="UP000319663"/>
    </source>
</evidence>
<protein>
    <submittedName>
        <fullName evidence="3">Uncharacterized protein</fullName>
    </submittedName>
</protein>
<evidence type="ECO:0000313" key="3">
    <source>
        <dbReference type="EMBL" id="TQB70478.1"/>
    </source>
</evidence>
<gene>
    <name evidence="3" type="ORF">MPDQ_000446</name>
</gene>
<accession>A0A507QPU2</accession>
<sequence length="246" mass="28240">MSPNPQITRTLFTELASHLQIDAEDHPSNILQEAIRKVEDLQRKYSTLQAKHDALQDQEYSTMIIATVSRIEALELRIETLRSEHDRLCTLLEDEDRSSENQSLTSQRLREEFKTLREDRMAMDERFTVSSESTCSESTSVTVREVLGGLMEGLVKEPDTTQRNTLDFITQSLTKAAGDDDIVSSTATSQESQERSLEKKTGGTTDEGKTRRDRKADALSSMQCFWHNKRRDAVLQNRYYWSRLDL</sequence>
<comment type="caution">
    <text evidence="3">The sequence shown here is derived from an EMBL/GenBank/DDBJ whole genome shotgun (WGS) entry which is preliminary data.</text>
</comment>
<feature type="compositionally biased region" description="Basic and acidic residues" evidence="2">
    <location>
        <begin position="192"/>
        <end position="215"/>
    </location>
</feature>
<organism evidence="3 4">
    <name type="scientific">Monascus purpureus</name>
    <name type="common">Red mold</name>
    <name type="synonym">Monascus anka</name>
    <dbReference type="NCBI Taxonomy" id="5098"/>
    <lineage>
        <taxon>Eukaryota</taxon>
        <taxon>Fungi</taxon>
        <taxon>Dikarya</taxon>
        <taxon>Ascomycota</taxon>
        <taxon>Pezizomycotina</taxon>
        <taxon>Eurotiomycetes</taxon>
        <taxon>Eurotiomycetidae</taxon>
        <taxon>Eurotiales</taxon>
        <taxon>Aspergillaceae</taxon>
        <taxon>Monascus</taxon>
    </lineage>
</organism>
<dbReference type="Proteomes" id="UP000319663">
    <property type="component" value="Unassembled WGS sequence"/>
</dbReference>
<feature type="coiled-coil region" evidence="1">
    <location>
        <begin position="31"/>
        <end position="126"/>
    </location>
</feature>